<dbReference type="Proteomes" id="UP000736164">
    <property type="component" value="Unassembled WGS sequence"/>
</dbReference>
<proteinExistence type="predicted"/>
<dbReference type="InterPro" id="IPR036179">
    <property type="entry name" value="Ig-like_dom_sf"/>
</dbReference>
<keyword evidence="1" id="KW-0732">Signal</keyword>
<comment type="caution">
    <text evidence="4">The sequence shown here is derived from an EMBL/GenBank/DDBJ whole genome shotgun (WGS) entry which is preliminary data.</text>
</comment>
<organism evidence="4 5">
    <name type="scientific">Atractosteus spatula</name>
    <name type="common">Alligator gar</name>
    <name type="synonym">Lepisosteus spatula</name>
    <dbReference type="NCBI Taxonomy" id="7917"/>
    <lineage>
        <taxon>Eukaryota</taxon>
        <taxon>Metazoa</taxon>
        <taxon>Chordata</taxon>
        <taxon>Craniata</taxon>
        <taxon>Vertebrata</taxon>
        <taxon>Euteleostomi</taxon>
        <taxon>Actinopterygii</taxon>
        <taxon>Neopterygii</taxon>
        <taxon>Holostei</taxon>
        <taxon>Semionotiformes</taxon>
        <taxon>Lepisosteidae</taxon>
        <taxon>Atractosteus</taxon>
    </lineage>
</organism>
<evidence type="ECO:0000256" key="1">
    <source>
        <dbReference type="ARBA" id="ARBA00022729"/>
    </source>
</evidence>
<accession>A0A8J7T789</accession>
<dbReference type="GO" id="GO:0005886">
    <property type="term" value="C:plasma membrane"/>
    <property type="evidence" value="ECO:0007669"/>
    <property type="project" value="TreeGrafter"/>
</dbReference>
<feature type="non-terminal residue" evidence="4">
    <location>
        <position position="85"/>
    </location>
</feature>
<reference evidence="4" key="1">
    <citation type="journal article" date="2021" name="Cell">
        <title>Tracing the genetic footprints of vertebrate landing in non-teleost ray-finned fishes.</title>
        <authorList>
            <person name="Bi X."/>
            <person name="Wang K."/>
            <person name="Yang L."/>
            <person name="Pan H."/>
            <person name="Jiang H."/>
            <person name="Wei Q."/>
            <person name="Fang M."/>
            <person name="Yu H."/>
            <person name="Zhu C."/>
            <person name="Cai Y."/>
            <person name="He Y."/>
            <person name="Gan X."/>
            <person name="Zeng H."/>
            <person name="Yu D."/>
            <person name="Zhu Y."/>
            <person name="Jiang H."/>
            <person name="Qiu Q."/>
            <person name="Yang H."/>
            <person name="Zhang Y.E."/>
            <person name="Wang W."/>
            <person name="Zhu M."/>
            <person name="He S."/>
            <person name="Zhang G."/>
        </authorList>
    </citation>
    <scope>NUCLEOTIDE SEQUENCE</scope>
    <source>
        <strain evidence="4">Allg_001</strain>
    </source>
</reference>
<dbReference type="AlphaFoldDB" id="A0A8J7T789"/>
<gene>
    <name evidence="4" type="primary">Tvb5_2</name>
    <name evidence="4" type="ORF">GTO95_0013971</name>
</gene>
<evidence type="ECO:0000259" key="3">
    <source>
        <dbReference type="Pfam" id="PF07686"/>
    </source>
</evidence>
<keyword evidence="5" id="KW-1185">Reference proteome</keyword>
<dbReference type="InterPro" id="IPR013106">
    <property type="entry name" value="Ig_V-set"/>
</dbReference>
<sequence>MYCYRQDPREGLRLLLSSRYEGMEAENESEDKRLSASRPDRKNFSLTLTALQLNDSAVYYCASSLDTALQSHGASIQKPFGQFYQ</sequence>
<protein>
    <submittedName>
        <fullName evidence="4">TVB5 protein</fullName>
    </submittedName>
</protein>
<feature type="domain" description="Immunoglobulin V-set" evidence="3">
    <location>
        <begin position="2"/>
        <end position="63"/>
    </location>
</feature>
<dbReference type="EMBL" id="JAAWVO010007461">
    <property type="protein sequence ID" value="MBN3312633.1"/>
    <property type="molecule type" value="Genomic_DNA"/>
</dbReference>
<dbReference type="SUPFAM" id="SSF48726">
    <property type="entry name" value="Immunoglobulin"/>
    <property type="match status" value="1"/>
</dbReference>
<evidence type="ECO:0000256" key="2">
    <source>
        <dbReference type="ARBA" id="ARBA00022859"/>
    </source>
</evidence>
<dbReference type="PANTHER" id="PTHR23268">
    <property type="entry name" value="T-CELL RECEPTOR BETA CHAIN"/>
    <property type="match status" value="1"/>
</dbReference>
<dbReference type="Gene3D" id="2.60.40.10">
    <property type="entry name" value="Immunoglobulins"/>
    <property type="match status" value="1"/>
</dbReference>
<name>A0A8J7T789_ATRSP</name>
<dbReference type="GO" id="GO:0007166">
    <property type="term" value="P:cell surface receptor signaling pathway"/>
    <property type="evidence" value="ECO:0007669"/>
    <property type="project" value="TreeGrafter"/>
</dbReference>
<feature type="non-terminal residue" evidence="4">
    <location>
        <position position="1"/>
    </location>
</feature>
<keyword evidence="2" id="KW-0391">Immunity</keyword>
<dbReference type="InterPro" id="IPR013783">
    <property type="entry name" value="Ig-like_fold"/>
</dbReference>
<dbReference type="InterPro" id="IPR050413">
    <property type="entry name" value="TCR_beta_variable"/>
</dbReference>
<evidence type="ECO:0000313" key="5">
    <source>
        <dbReference type="Proteomes" id="UP000736164"/>
    </source>
</evidence>
<dbReference type="Pfam" id="PF07686">
    <property type="entry name" value="V-set"/>
    <property type="match status" value="1"/>
</dbReference>
<dbReference type="GO" id="GO:0002376">
    <property type="term" value="P:immune system process"/>
    <property type="evidence" value="ECO:0007669"/>
    <property type="project" value="UniProtKB-KW"/>
</dbReference>
<evidence type="ECO:0000313" key="4">
    <source>
        <dbReference type="EMBL" id="MBN3312633.1"/>
    </source>
</evidence>